<dbReference type="RefSeq" id="XP_030835319.1">
    <property type="nucleotide sequence ID" value="XM_030979459.1"/>
</dbReference>
<feature type="compositionally biased region" description="Basic and acidic residues" evidence="8">
    <location>
        <begin position="32"/>
        <end position="42"/>
    </location>
</feature>
<dbReference type="InterPro" id="IPR036397">
    <property type="entry name" value="RNaseH_sf"/>
</dbReference>
<sequence>MAGFGRGGRGAALLKLLEEPQRRPGQNGDNTNGDKVEGKPASRPDTAPVPGAPKPGAPKPAFGRGLQMAAMQQQIKKEEPKPPGSQQSAQQQAAPTSFGRGFSGMPIGRGFTSQQQPTAQKSPARQTPSPARQSPSPPGKSPSPTGKSPSPSMMTSSSAASSAYPSPAPTPTPSMGPGGDTRDRFANLDEKMGHLSLQGKEIHGTAGREVKAASNYIRIKCVNKAVWQYAVSFDPPIESKKIRLRMVFDHSDVIGKVRAFDGAVLFLPHKLPQKVTLFESVRLYDQETITIKIILVKEINPQECTQIYNIIFRKVMKILQMKQVGRHFYNPTTPSIVPQHKLEIWPGYITAISQYEGGLMLHADVSHKVLCNESVLESMQAIYQRIPNNIRFREECVRQIVGTVVLTRYNNKTYRVDDIDWDSNPQTTFKSRDEEISFIDYYKKSYSLEISDPGQPLLISRIKKKQLNNPGTPVEEEIRLIPELSSRTGLTDDMRADFRIMKDLAMHTRVTPQQRHQSMLKFIKNVYANEQAAEELSGWGLELQHDLLQLTGRQLPLENIKLGRSSFKASKEADWGRECTRQHVITAVPLRNWVVVFTRRDAPKAAEFIQMMKQVCPQMGIEIEHPSMVELQDDRTQSYTNMVKKSINPQLQLVIAIFPTSRDDRYSAFKKLCCIEAPVPSQVINGRTISQKQKLRSVTQKIALQINCKLGGELWALDVPLSKLMVIGIDVYHDPNRGKKSIGAFVASMNRDLTSWFSRVCIQTPHQELIGGLKLCFTSSLKKYHDINHALPEKIVIFRDGVGDGQLNVVATYEQEQLSQCFSMFGADYKPQLCIVVVQKRINTRIFSVAGGNYENPYPGMVIDHTITRPTWYDFFLVSQHVRQGTVTPTHYVVVHDSTQLKPDHMQRLAYKLTHLYYNWPGTVRVPAPCQYAHKLAYLVGQNLHKEPSLELCDKLFFL</sequence>
<dbReference type="EnsemblMetazoa" id="XM_030979459">
    <property type="protein sequence ID" value="XP_030835319"/>
    <property type="gene ID" value="LOC115921666"/>
</dbReference>
<keyword evidence="4" id="KW-0221">Differentiation</keyword>
<feature type="compositionally biased region" description="Polar residues" evidence="8">
    <location>
        <begin position="111"/>
        <end position="133"/>
    </location>
</feature>
<evidence type="ECO:0000256" key="6">
    <source>
        <dbReference type="ARBA" id="ARBA00023158"/>
    </source>
</evidence>
<dbReference type="SMART" id="SM00950">
    <property type="entry name" value="Piwi"/>
    <property type="match status" value="1"/>
</dbReference>
<dbReference type="InterPro" id="IPR036085">
    <property type="entry name" value="PAZ_dom_sf"/>
</dbReference>
<feature type="compositionally biased region" description="Gly residues" evidence="8">
    <location>
        <begin position="1"/>
        <end position="10"/>
    </location>
</feature>
<dbReference type="InterPro" id="IPR003165">
    <property type="entry name" value="Piwi"/>
</dbReference>
<dbReference type="Pfam" id="PF02171">
    <property type="entry name" value="Piwi"/>
    <property type="match status" value="1"/>
</dbReference>
<dbReference type="InterPro" id="IPR003100">
    <property type="entry name" value="PAZ_dom"/>
</dbReference>
<dbReference type="CDD" id="cd04658">
    <property type="entry name" value="Piwi_piwi-like_Euk"/>
    <property type="match status" value="1"/>
</dbReference>
<dbReference type="PROSITE" id="PS50822">
    <property type="entry name" value="PIWI"/>
    <property type="match status" value="1"/>
</dbReference>
<dbReference type="Gene3D" id="2.170.260.10">
    <property type="entry name" value="paz domain"/>
    <property type="match status" value="1"/>
</dbReference>
<dbReference type="SUPFAM" id="SSF101690">
    <property type="entry name" value="PAZ domain"/>
    <property type="match status" value="1"/>
</dbReference>
<dbReference type="PROSITE" id="PS50821">
    <property type="entry name" value="PAZ"/>
    <property type="match status" value="1"/>
</dbReference>
<feature type="domain" description="PAZ" evidence="9">
    <location>
        <begin position="374"/>
        <end position="489"/>
    </location>
</feature>
<name>A0A7M7SW07_STRPU</name>
<keyword evidence="12" id="KW-1185">Reference proteome</keyword>
<dbReference type="Pfam" id="PF23278">
    <property type="entry name" value="Piwi_N"/>
    <property type="match status" value="1"/>
</dbReference>
<dbReference type="OMA" id="CILNTAN"/>
<dbReference type="FunFam" id="2.170.260.10:FF:000003">
    <property type="entry name" value="Piwi-like RNA-mediated gene silencing 2"/>
    <property type="match status" value="1"/>
</dbReference>
<evidence type="ECO:0000256" key="2">
    <source>
        <dbReference type="ARBA" id="ARBA00022473"/>
    </source>
</evidence>
<comment type="similarity">
    <text evidence="7">Belongs to the argonaute family. Piwi subfamily.</text>
</comment>
<dbReference type="FunCoup" id="A0A7M7SW07">
    <property type="interactions" value="277"/>
</dbReference>
<proteinExistence type="inferred from homology"/>
<evidence type="ECO:0000259" key="10">
    <source>
        <dbReference type="PROSITE" id="PS50822"/>
    </source>
</evidence>
<reference evidence="11" key="2">
    <citation type="submission" date="2021-01" db="UniProtKB">
        <authorList>
            <consortium name="EnsemblMetazoa"/>
        </authorList>
    </citation>
    <scope>IDENTIFICATION</scope>
</reference>
<keyword evidence="3" id="KW-0963">Cytoplasm</keyword>
<dbReference type="GO" id="GO:0034584">
    <property type="term" value="F:piRNA binding"/>
    <property type="evidence" value="ECO:0000318"/>
    <property type="project" value="GO_Central"/>
</dbReference>
<evidence type="ECO:0000256" key="1">
    <source>
        <dbReference type="ARBA" id="ARBA00004496"/>
    </source>
</evidence>
<keyword evidence="2" id="KW-0217">Developmental protein</keyword>
<dbReference type="KEGG" id="spu:115921666"/>
<organism evidence="11 12">
    <name type="scientific">Strongylocentrotus purpuratus</name>
    <name type="common">Purple sea urchin</name>
    <dbReference type="NCBI Taxonomy" id="7668"/>
    <lineage>
        <taxon>Eukaryota</taxon>
        <taxon>Metazoa</taxon>
        <taxon>Echinodermata</taxon>
        <taxon>Eleutherozoa</taxon>
        <taxon>Echinozoa</taxon>
        <taxon>Echinoidea</taxon>
        <taxon>Euechinoidea</taxon>
        <taxon>Echinacea</taxon>
        <taxon>Camarodonta</taxon>
        <taxon>Echinidea</taxon>
        <taxon>Strongylocentrotidae</taxon>
        <taxon>Strongylocentrotus</taxon>
    </lineage>
</organism>
<dbReference type="GO" id="GO:0007283">
    <property type="term" value="P:spermatogenesis"/>
    <property type="evidence" value="ECO:0000318"/>
    <property type="project" value="GO_Central"/>
</dbReference>
<evidence type="ECO:0000313" key="12">
    <source>
        <dbReference type="Proteomes" id="UP000007110"/>
    </source>
</evidence>
<dbReference type="CDD" id="cd02845">
    <property type="entry name" value="PAZ_piwi_like"/>
    <property type="match status" value="1"/>
</dbReference>
<dbReference type="GO" id="GO:0005634">
    <property type="term" value="C:nucleus"/>
    <property type="evidence" value="ECO:0000318"/>
    <property type="project" value="GO_Central"/>
</dbReference>
<feature type="compositionally biased region" description="Low complexity" evidence="8">
    <location>
        <begin position="85"/>
        <end position="94"/>
    </location>
</feature>
<dbReference type="GeneID" id="115921666"/>
<feature type="domain" description="Piwi" evidence="10">
    <location>
        <begin position="653"/>
        <end position="945"/>
    </location>
</feature>
<dbReference type="GO" id="GO:0004521">
    <property type="term" value="F:RNA endonuclease activity"/>
    <property type="evidence" value="ECO:0000318"/>
    <property type="project" value="GO_Central"/>
</dbReference>
<dbReference type="GO" id="GO:0043186">
    <property type="term" value="C:P granule"/>
    <property type="evidence" value="ECO:0000318"/>
    <property type="project" value="GO_Central"/>
</dbReference>
<feature type="compositionally biased region" description="Low complexity" evidence="8">
    <location>
        <begin position="142"/>
        <end position="165"/>
    </location>
</feature>
<dbReference type="SUPFAM" id="SSF53098">
    <property type="entry name" value="Ribonuclease H-like"/>
    <property type="match status" value="1"/>
</dbReference>
<dbReference type="Gene3D" id="3.40.50.2300">
    <property type="match status" value="1"/>
</dbReference>
<dbReference type="Proteomes" id="UP000007110">
    <property type="component" value="Unassembled WGS sequence"/>
</dbReference>
<accession>A0A7M7SW07</accession>
<comment type="subcellular location">
    <subcellularLocation>
        <location evidence="1">Cytoplasm</location>
    </subcellularLocation>
</comment>
<evidence type="ECO:0000256" key="3">
    <source>
        <dbReference type="ARBA" id="ARBA00022490"/>
    </source>
</evidence>
<evidence type="ECO:0000256" key="4">
    <source>
        <dbReference type="ARBA" id="ARBA00022782"/>
    </source>
</evidence>
<evidence type="ECO:0000259" key="9">
    <source>
        <dbReference type="PROSITE" id="PS50821"/>
    </source>
</evidence>
<dbReference type="FunFam" id="3.30.420.10:FF:000014">
    <property type="entry name" value="Piwi-like RNA-mediated gene silencing 1"/>
    <property type="match status" value="1"/>
</dbReference>
<evidence type="ECO:0000256" key="7">
    <source>
        <dbReference type="ARBA" id="ARBA00038291"/>
    </source>
</evidence>
<dbReference type="InterPro" id="IPR012337">
    <property type="entry name" value="RNaseH-like_sf"/>
</dbReference>
<dbReference type="PANTHER" id="PTHR22891">
    <property type="entry name" value="EUKARYOTIC TRANSLATION INITIATION FACTOR 2C"/>
    <property type="match status" value="1"/>
</dbReference>
<dbReference type="OrthoDB" id="10252740at2759"/>
<protein>
    <submittedName>
        <fullName evidence="11">Uncharacterized protein</fullName>
    </submittedName>
</protein>
<dbReference type="InParanoid" id="A0A7M7SW07"/>
<dbReference type="Gene3D" id="3.30.420.10">
    <property type="entry name" value="Ribonuclease H-like superfamily/Ribonuclease H"/>
    <property type="match status" value="1"/>
</dbReference>
<feature type="region of interest" description="Disordered" evidence="8">
    <location>
        <begin position="1"/>
        <end position="185"/>
    </location>
</feature>
<dbReference type="AlphaFoldDB" id="A0A7M7SW07"/>
<dbReference type="SMART" id="SM00949">
    <property type="entry name" value="PAZ"/>
    <property type="match status" value="1"/>
</dbReference>
<dbReference type="GO" id="GO:0030154">
    <property type="term" value="P:cell differentiation"/>
    <property type="evidence" value="ECO:0007669"/>
    <property type="project" value="UniProtKB-KW"/>
</dbReference>
<dbReference type="GO" id="GO:0031047">
    <property type="term" value="P:regulatory ncRNA-mediated gene silencing"/>
    <property type="evidence" value="ECO:0000318"/>
    <property type="project" value="GO_Central"/>
</dbReference>
<dbReference type="GO" id="GO:0034587">
    <property type="term" value="P:piRNA processing"/>
    <property type="evidence" value="ECO:0000318"/>
    <property type="project" value="GO_Central"/>
</dbReference>
<keyword evidence="5" id="KW-0694">RNA-binding</keyword>
<dbReference type="Pfam" id="PF02170">
    <property type="entry name" value="PAZ"/>
    <property type="match status" value="1"/>
</dbReference>
<evidence type="ECO:0000313" key="11">
    <source>
        <dbReference type="EnsemblMetazoa" id="XP_030835319"/>
    </source>
</evidence>
<evidence type="ECO:0000256" key="8">
    <source>
        <dbReference type="SAM" id="MobiDB-lite"/>
    </source>
</evidence>
<keyword evidence="6" id="KW-0943">RNA-mediated gene silencing</keyword>
<reference evidence="12" key="1">
    <citation type="submission" date="2015-02" db="EMBL/GenBank/DDBJ databases">
        <title>Genome sequencing for Strongylocentrotus purpuratus.</title>
        <authorList>
            <person name="Murali S."/>
            <person name="Liu Y."/>
            <person name="Vee V."/>
            <person name="English A."/>
            <person name="Wang M."/>
            <person name="Skinner E."/>
            <person name="Han Y."/>
            <person name="Muzny D.M."/>
            <person name="Worley K.C."/>
            <person name="Gibbs R.A."/>
        </authorList>
    </citation>
    <scope>NUCLEOTIDE SEQUENCE</scope>
</reference>
<evidence type="ECO:0000256" key="5">
    <source>
        <dbReference type="ARBA" id="ARBA00022884"/>
    </source>
</evidence>